<evidence type="ECO:0000256" key="1">
    <source>
        <dbReference type="SAM" id="Phobius"/>
    </source>
</evidence>
<keyword evidence="3" id="KW-1185">Reference proteome</keyword>
<gene>
    <name evidence="2" type="ORF">OS242_14365</name>
</gene>
<evidence type="ECO:0000313" key="3">
    <source>
        <dbReference type="Proteomes" id="UP001208017"/>
    </source>
</evidence>
<name>A0ABT3X5K5_9BACL</name>
<dbReference type="Proteomes" id="UP001208017">
    <property type="component" value="Unassembled WGS sequence"/>
</dbReference>
<feature type="transmembrane region" description="Helical" evidence="1">
    <location>
        <begin position="81"/>
        <end position="103"/>
    </location>
</feature>
<organism evidence="2 3">
    <name type="scientific">Tumebacillus lacus</name>
    <dbReference type="NCBI Taxonomy" id="2995335"/>
    <lineage>
        <taxon>Bacteria</taxon>
        <taxon>Bacillati</taxon>
        <taxon>Bacillota</taxon>
        <taxon>Bacilli</taxon>
        <taxon>Bacillales</taxon>
        <taxon>Alicyclobacillaceae</taxon>
        <taxon>Tumebacillus</taxon>
    </lineage>
</organism>
<feature type="transmembrane region" description="Helical" evidence="1">
    <location>
        <begin position="49"/>
        <end position="69"/>
    </location>
</feature>
<reference evidence="2 3" key="1">
    <citation type="submission" date="2022-11" db="EMBL/GenBank/DDBJ databases">
        <title>Study of microbial diversity in lake waters.</title>
        <authorList>
            <person name="Zhang J."/>
        </authorList>
    </citation>
    <scope>NUCLEOTIDE SEQUENCE [LARGE SCALE GENOMIC DNA]</scope>
    <source>
        <strain evidence="2 3">DT12</strain>
    </source>
</reference>
<proteinExistence type="predicted"/>
<feature type="transmembrane region" description="Helical" evidence="1">
    <location>
        <begin position="181"/>
        <end position="202"/>
    </location>
</feature>
<dbReference type="EMBL" id="JAPMLT010000008">
    <property type="protein sequence ID" value="MCX7571132.1"/>
    <property type="molecule type" value="Genomic_DNA"/>
</dbReference>
<keyword evidence="1" id="KW-0472">Membrane</keyword>
<keyword evidence="1" id="KW-0812">Transmembrane</keyword>
<sequence>MDSNPEYIKHWINKSLTVASMRSTIIGFMLILVDFFMIVPLYIGPNEGIYTTILLPPLLFLHAFALWIVIAPYKRQIVAHLYLGIFCAFLPIGYVIVSIRLIYEVMGVSSPLYGIVLVVLFLYGFYALFKWHFNNLKSGYYYKVDAGEPTTNSFSKYGSLGVIGMMIGEVILGVANGKAVIGALAGTLLIIGAAIGMMSVSIHKYILIRRHMDWVELDEPPHNK</sequence>
<dbReference type="RefSeq" id="WP_267152375.1">
    <property type="nucleotide sequence ID" value="NZ_JAPMLT010000008.1"/>
</dbReference>
<feature type="transmembrane region" description="Helical" evidence="1">
    <location>
        <begin position="115"/>
        <end position="133"/>
    </location>
</feature>
<feature type="transmembrane region" description="Helical" evidence="1">
    <location>
        <begin position="21"/>
        <end position="43"/>
    </location>
</feature>
<protein>
    <submittedName>
        <fullName evidence="2">Uncharacterized protein</fullName>
    </submittedName>
</protein>
<feature type="transmembrane region" description="Helical" evidence="1">
    <location>
        <begin position="154"/>
        <end position="175"/>
    </location>
</feature>
<keyword evidence="1" id="KW-1133">Transmembrane helix</keyword>
<comment type="caution">
    <text evidence="2">The sequence shown here is derived from an EMBL/GenBank/DDBJ whole genome shotgun (WGS) entry which is preliminary data.</text>
</comment>
<accession>A0ABT3X5K5</accession>
<evidence type="ECO:0000313" key="2">
    <source>
        <dbReference type="EMBL" id="MCX7571132.1"/>
    </source>
</evidence>